<sequence>MDMVQTSVGDVVLKVVFLFQVGVGILGNALLLSIHCSLFLAGDRLKPTDLILSNLAVANSFVLLSKGIHQMMEDWGLARALENFGCQVLYYFHRVSRDLSLCTTCLLSCLQAVMVSPRSGAWAALRGSVSKNAGSSCLLCWTLNLAINIISPIQIGISWENSSSSRTVNFTFCQYKVSPSGRSAIPLSFLGAVLMILMVSASVYMVCLLHRHHQRVQHVHNPGLTHRISPEMRATHTILLLVANFIPFYFLNSIYIFYDTKSFRSYLWLQHTLKFLATCFPSLSPLVLVLQNSRALRSCF</sequence>
<comment type="caution">
    <text evidence="11">Lacks conserved residue(s) required for the propagation of feature annotation.</text>
</comment>
<dbReference type="PRINTS" id="PR01534">
    <property type="entry name" value="VOMERONASL1R"/>
</dbReference>
<evidence type="ECO:0000256" key="8">
    <source>
        <dbReference type="ARBA" id="ARBA00023136"/>
    </source>
</evidence>
<comment type="subcellular location">
    <subcellularLocation>
        <location evidence="1 11">Cell membrane</location>
        <topology evidence="1 11">Multi-pass membrane protein</topology>
    </subcellularLocation>
</comment>
<keyword evidence="8 11" id="KW-0472">Membrane</keyword>
<keyword evidence="10 11" id="KW-0807">Transducer</keyword>
<keyword evidence="3 11" id="KW-1003">Cell membrane</keyword>
<comment type="similarity">
    <text evidence="2 11">Belongs to the G-protein coupled receptor 1 family.</text>
</comment>
<keyword evidence="5 11" id="KW-0812">Transmembrane</keyword>
<reference evidence="14" key="1">
    <citation type="submission" date="2025-08" db="UniProtKB">
        <authorList>
            <consortium name="RefSeq"/>
        </authorList>
    </citation>
    <scope>IDENTIFICATION</scope>
</reference>
<feature type="domain" description="G-protein coupled receptors family 1 profile" evidence="12">
    <location>
        <begin position="27"/>
        <end position="288"/>
    </location>
</feature>
<feature type="transmembrane region" description="Helical" evidence="11">
    <location>
        <begin position="185"/>
        <end position="209"/>
    </location>
</feature>
<evidence type="ECO:0000256" key="5">
    <source>
        <dbReference type="ARBA" id="ARBA00022692"/>
    </source>
</evidence>
<proteinExistence type="inferred from homology"/>
<evidence type="ECO:0000256" key="11">
    <source>
        <dbReference type="RuleBase" id="RU364061"/>
    </source>
</evidence>
<evidence type="ECO:0000256" key="3">
    <source>
        <dbReference type="ARBA" id="ARBA00022475"/>
    </source>
</evidence>
<evidence type="ECO:0000256" key="4">
    <source>
        <dbReference type="ARBA" id="ARBA00022507"/>
    </source>
</evidence>
<dbReference type="PANTHER" id="PTHR24062">
    <property type="entry name" value="VOMERONASAL TYPE-1 RECEPTOR"/>
    <property type="match status" value="1"/>
</dbReference>
<dbReference type="PROSITE" id="PS50262">
    <property type="entry name" value="G_PROTEIN_RECEP_F1_2"/>
    <property type="match status" value="1"/>
</dbReference>
<keyword evidence="9 11" id="KW-0675">Receptor</keyword>
<evidence type="ECO:0000256" key="9">
    <source>
        <dbReference type="ARBA" id="ARBA00023170"/>
    </source>
</evidence>
<feature type="transmembrane region" description="Helical" evidence="11">
    <location>
        <begin position="273"/>
        <end position="290"/>
    </location>
</feature>
<dbReference type="InterPro" id="IPR017452">
    <property type="entry name" value="GPCR_Rhodpsn_7TM"/>
</dbReference>
<dbReference type="SUPFAM" id="SSF81321">
    <property type="entry name" value="Family A G protein-coupled receptor-like"/>
    <property type="match status" value="1"/>
</dbReference>
<name>A0ABM0R9A0_GALVR</name>
<keyword evidence="6 11" id="KW-1133">Transmembrane helix</keyword>
<dbReference type="Pfam" id="PF03402">
    <property type="entry name" value="V1R"/>
    <property type="match status" value="1"/>
</dbReference>
<evidence type="ECO:0000259" key="12">
    <source>
        <dbReference type="PROSITE" id="PS50262"/>
    </source>
</evidence>
<keyword evidence="13" id="KW-1185">Reference proteome</keyword>
<feature type="transmembrane region" description="Helical" evidence="11">
    <location>
        <begin position="15"/>
        <end position="41"/>
    </location>
</feature>
<accession>A0ABM0R9A0</accession>
<evidence type="ECO:0000256" key="6">
    <source>
        <dbReference type="ARBA" id="ARBA00022989"/>
    </source>
</evidence>
<evidence type="ECO:0000256" key="7">
    <source>
        <dbReference type="ARBA" id="ARBA00023040"/>
    </source>
</evidence>
<evidence type="ECO:0000256" key="2">
    <source>
        <dbReference type="ARBA" id="ARBA00010663"/>
    </source>
</evidence>
<protein>
    <recommendedName>
        <fullName evidence="11">Vomeronasal type-1 receptor</fullName>
    </recommendedName>
</protein>
<dbReference type="Proteomes" id="UP000694923">
    <property type="component" value="Unplaced"/>
</dbReference>
<dbReference type="InterPro" id="IPR004072">
    <property type="entry name" value="Vmron_rcpt_1"/>
</dbReference>
<dbReference type="RefSeq" id="XP_008577191.1">
    <property type="nucleotide sequence ID" value="XM_008578969.1"/>
</dbReference>
<dbReference type="GeneID" id="103595551"/>
<dbReference type="Gene3D" id="1.20.1070.10">
    <property type="entry name" value="Rhodopsin 7-helix transmembrane proteins"/>
    <property type="match status" value="1"/>
</dbReference>
<evidence type="ECO:0000256" key="1">
    <source>
        <dbReference type="ARBA" id="ARBA00004651"/>
    </source>
</evidence>
<keyword evidence="7 11" id="KW-0297">G-protein coupled receptor</keyword>
<organism evidence="13 14">
    <name type="scientific">Galeopterus variegatus</name>
    <name type="common">Malayan flying lemur</name>
    <name type="synonym">Cynocephalus variegatus</name>
    <dbReference type="NCBI Taxonomy" id="482537"/>
    <lineage>
        <taxon>Eukaryota</taxon>
        <taxon>Metazoa</taxon>
        <taxon>Chordata</taxon>
        <taxon>Craniata</taxon>
        <taxon>Vertebrata</taxon>
        <taxon>Euteleostomi</taxon>
        <taxon>Mammalia</taxon>
        <taxon>Eutheria</taxon>
        <taxon>Euarchontoglires</taxon>
        <taxon>Dermoptera</taxon>
        <taxon>Cynocephalidae</taxon>
        <taxon>Galeopterus</taxon>
    </lineage>
</organism>
<evidence type="ECO:0000313" key="14">
    <source>
        <dbReference type="RefSeq" id="XP_008577191.1"/>
    </source>
</evidence>
<evidence type="ECO:0000313" key="13">
    <source>
        <dbReference type="Proteomes" id="UP000694923"/>
    </source>
</evidence>
<gene>
    <name evidence="14" type="primary">LOC103595551</name>
</gene>
<feature type="transmembrane region" description="Helical" evidence="11">
    <location>
        <begin position="237"/>
        <end position="258"/>
    </location>
</feature>
<keyword evidence="4 11" id="KW-0589">Pheromone response</keyword>
<evidence type="ECO:0000256" key="10">
    <source>
        <dbReference type="ARBA" id="ARBA00023224"/>
    </source>
</evidence>